<reference evidence="1 2" key="1">
    <citation type="journal article" date="2019" name="Int. J. Syst. Evol. Microbiol.">
        <title>The Global Catalogue of Microorganisms (GCM) 10K type strain sequencing project: providing services to taxonomists for standard genome sequencing and annotation.</title>
        <authorList>
            <consortium name="The Broad Institute Genomics Platform"/>
            <consortium name="The Broad Institute Genome Sequencing Center for Infectious Disease"/>
            <person name="Wu L."/>
            <person name="Ma J."/>
        </authorList>
    </citation>
    <scope>NUCLEOTIDE SEQUENCE [LARGE SCALE GENOMIC DNA]</scope>
    <source>
        <strain evidence="1 2">JCM 6835</strain>
    </source>
</reference>
<dbReference type="RefSeq" id="WP_346158542.1">
    <property type="nucleotide sequence ID" value="NZ_BAAATE010000155.1"/>
</dbReference>
<dbReference type="Proteomes" id="UP001501666">
    <property type="component" value="Unassembled WGS sequence"/>
</dbReference>
<proteinExistence type="predicted"/>
<organism evidence="1 2">
    <name type="scientific">Nonomuraea recticatena</name>
    <dbReference type="NCBI Taxonomy" id="46178"/>
    <lineage>
        <taxon>Bacteria</taxon>
        <taxon>Bacillati</taxon>
        <taxon>Actinomycetota</taxon>
        <taxon>Actinomycetes</taxon>
        <taxon>Streptosporangiales</taxon>
        <taxon>Streptosporangiaceae</taxon>
        <taxon>Nonomuraea</taxon>
    </lineage>
</organism>
<sequence length="77" mass="8982">MHTNHTEYPECCAELHRKVDRVLDLLEERQTKRKPADGAYRVTIPPASRAWEYWEQRQIAEEWAADEGLEAPPTPPP</sequence>
<protein>
    <submittedName>
        <fullName evidence="1">Uncharacterized protein</fullName>
    </submittedName>
</protein>
<evidence type="ECO:0000313" key="2">
    <source>
        <dbReference type="Proteomes" id="UP001501666"/>
    </source>
</evidence>
<accession>A0ABN3TIE9</accession>
<gene>
    <name evidence="1" type="ORF">GCM10010412_101790</name>
</gene>
<comment type="caution">
    <text evidence="1">The sequence shown here is derived from an EMBL/GenBank/DDBJ whole genome shotgun (WGS) entry which is preliminary data.</text>
</comment>
<name>A0ABN3TIE9_9ACTN</name>
<dbReference type="EMBL" id="BAAATE010000155">
    <property type="protein sequence ID" value="GAA2704539.1"/>
    <property type="molecule type" value="Genomic_DNA"/>
</dbReference>
<evidence type="ECO:0000313" key="1">
    <source>
        <dbReference type="EMBL" id="GAA2704539.1"/>
    </source>
</evidence>
<keyword evidence="2" id="KW-1185">Reference proteome</keyword>